<evidence type="ECO:0000313" key="14">
    <source>
        <dbReference type="EMBL" id="TQK99665.1"/>
    </source>
</evidence>
<feature type="transmembrane region" description="Helical" evidence="13">
    <location>
        <begin position="121"/>
        <end position="142"/>
    </location>
</feature>
<dbReference type="Pfam" id="PF01554">
    <property type="entry name" value="MatE"/>
    <property type="match status" value="2"/>
</dbReference>
<evidence type="ECO:0000256" key="11">
    <source>
        <dbReference type="ARBA" id="ARBA00023136"/>
    </source>
</evidence>
<dbReference type="OrthoDB" id="3294751at2"/>
<evidence type="ECO:0000256" key="3">
    <source>
        <dbReference type="ARBA" id="ARBA00010199"/>
    </source>
</evidence>
<gene>
    <name evidence="14" type="ORF">FB563_4744</name>
</gene>
<dbReference type="GO" id="GO:0006811">
    <property type="term" value="P:monoatomic ion transport"/>
    <property type="evidence" value="ECO:0007669"/>
    <property type="project" value="UniProtKB-KW"/>
</dbReference>
<evidence type="ECO:0000256" key="9">
    <source>
        <dbReference type="ARBA" id="ARBA00022989"/>
    </source>
</evidence>
<keyword evidence="5" id="KW-0813">Transport</keyword>
<dbReference type="InterPro" id="IPR050222">
    <property type="entry name" value="MATE_MdtK"/>
</dbReference>
<evidence type="ECO:0000256" key="6">
    <source>
        <dbReference type="ARBA" id="ARBA00022449"/>
    </source>
</evidence>
<keyword evidence="11 13" id="KW-0472">Membrane</keyword>
<keyword evidence="10" id="KW-0406">Ion transport</keyword>
<feature type="transmembrane region" description="Helical" evidence="13">
    <location>
        <begin position="12"/>
        <end position="33"/>
    </location>
</feature>
<dbReference type="RefSeq" id="WP_055705269.1">
    <property type="nucleotide sequence ID" value="NZ_JBPJFI010000001.1"/>
</dbReference>
<evidence type="ECO:0000256" key="1">
    <source>
        <dbReference type="ARBA" id="ARBA00003408"/>
    </source>
</evidence>
<comment type="subcellular location">
    <subcellularLocation>
        <location evidence="2">Cell membrane</location>
        <topology evidence="2">Multi-pass membrane protein</topology>
    </subcellularLocation>
</comment>
<feature type="transmembrane region" description="Helical" evidence="13">
    <location>
        <begin position="401"/>
        <end position="423"/>
    </location>
</feature>
<keyword evidence="8 13" id="KW-0812">Transmembrane</keyword>
<evidence type="ECO:0000313" key="15">
    <source>
        <dbReference type="Proteomes" id="UP000318103"/>
    </source>
</evidence>
<protein>
    <recommendedName>
        <fullName evidence="4">Probable multidrug resistance protein NorM</fullName>
    </recommendedName>
    <alternativeName>
        <fullName evidence="12">Multidrug-efflux transporter</fullName>
    </alternativeName>
</protein>
<dbReference type="PANTHER" id="PTHR43298:SF2">
    <property type="entry name" value="FMN_FAD EXPORTER YEEO-RELATED"/>
    <property type="match status" value="1"/>
</dbReference>
<comment type="similarity">
    <text evidence="3">Belongs to the multi antimicrobial extrusion (MATE) (TC 2.A.66.1) family.</text>
</comment>
<dbReference type="AlphaFoldDB" id="A0A542UKR2"/>
<reference evidence="14 15" key="1">
    <citation type="submission" date="2019-06" db="EMBL/GenBank/DDBJ databases">
        <title>Sequencing the genomes of 1000 actinobacteria strains.</title>
        <authorList>
            <person name="Klenk H.-P."/>
        </authorList>
    </citation>
    <scope>NUCLEOTIDE SEQUENCE [LARGE SCALE GENOMIC DNA]</scope>
    <source>
        <strain evidence="14 15">DSM 41929</strain>
    </source>
</reference>
<feature type="transmembrane region" description="Helical" evidence="13">
    <location>
        <begin position="377"/>
        <end position="395"/>
    </location>
</feature>
<evidence type="ECO:0000256" key="10">
    <source>
        <dbReference type="ARBA" id="ARBA00023065"/>
    </source>
</evidence>
<dbReference type="Proteomes" id="UP000318103">
    <property type="component" value="Unassembled WGS sequence"/>
</dbReference>
<comment type="function">
    <text evidence="1">Multidrug efflux pump.</text>
</comment>
<dbReference type="GO" id="GO:0015297">
    <property type="term" value="F:antiporter activity"/>
    <property type="evidence" value="ECO:0007669"/>
    <property type="project" value="UniProtKB-KW"/>
</dbReference>
<proteinExistence type="inferred from homology"/>
<evidence type="ECO:0000256" key="5">
    <source>
        <dbReference type="ARBA" id="ARBA00022448"/>
    </source>
</evidence>
<evidence type="ECO:0000256" key="7">
    <source>
        <dbReference type="ARBA" id="ARBA00022475"/>
    </source>
</evidence>
<feature type="transmembrane region" description="Helical" evidence="13">
    <location>
        <begin position="310"/>
        <end position="335"/>
    </location>
</feature>
<feature type="transmembrane region" description="Helical" evidence="13">
    <location>
        <begin position="162"/>
        <end position="181"/>
    </location>
</feature>
<keyword evidence="6" id="KW-0050">Antiport</keyword>
<feature type="transmembrane region" description="Helical" evidence="13">
    <location>
        <begin position="84"/>
        <end position="106"/>
    </location>
</feature>
<evidence type="ECO:0000256" key="13">
    <source>
        <dbReference type="SAM" id="Phobius"/>
    </source>
</evidence>
<evidence type="ECO:0000256" key="12">
    <source>
        <dbReference type="ARBA" id="ARBA00031636"/>
    </source>
</evidence>
<accession>A0A542UKR2</accession>
<keyword evidence="15" id="KW-1185">Reference proteome</keyword>
<organism evidence="14 15">
    <name type="scientific">Streptomyces puniciscabiei</name>
    <dbReference type="NCBI Taxonomy" id="164348"/>
    <lineage>
        <taxon>Bacteria</taxon>
        <taxon>Bacillati</taxon>
        <taxon>Actinomycetota</taxon>
        <taxon>Actinomycetes</taxon>
        <taxon>Kitasatosporales</taxon>
        <taxon>Streptomycetaceae</taxon>
        <taxon>Streptomyces</taxon>
    </lineage>
</organism>
<evidence type="ECO:0000256" key="2">
    <source>
        <dbReference type="ARBA" id="ARBA00004651"/>
    </source>
</evidence>
<feature type="transmembrane region" description="Helical" evidence="13">
    <location>
        <begin position="347"/>
        <end position="365"/>
    </location>
</feature>
<dbReference type="EMBL" id="VFNX01000001">
    <property type="protein sequence ID" value="TQK99665.1"/>
    <property type="molecule type" value="Genomic_DNA"/>
</dbReference>
<dbReference type="InterPro" id="IPR048279">
    <property type="entry name" value="MdtK-like"/>
</dbReference>
<keyword evidence="7" id="KW-1003">Cell membrane</keyword>
<dbReference type="PIRSF" id="PIRSF006603">
    <property type="entry name" value="DinF"/>
    <property type="match status" value="1"/>
</dbReference>
<feature type="transmembrane region" description="Helical" evidence="13">
    <location>
        <begin position="247"/>
        <end position="266"/>
    </location>
</feature>
<dbReference type="GO" id="GO:0005886">
    <property type="term" value="C:plasma membrane"/>
    <property type="evidence" value="ECO:0007669"/>
    <property type="project" value="UniProtKB-SubCell"/>
</dbReference>
<name>A0A542UKR2_9ACTN</name>
<comment type="caution">
    <text evidence="14">The sequence shown here is derived from an EMBL/GenBank/DDBJ whole genome shotgun (WGS) entry which is preliminary data.</text>
</comment>
<feature type="transmembrane region" description="Helical" evidence="13">
    <location>
        <begin position="53"/>
        <end position="72"/>
    </location>
</feature>
<dbReference type="PANTHER" id="PTHR43298">
    <property type="entry name" value="MULTIDRUG RESISTANCE PROTEIN NORM-RELATED"/>
    <property type="match status" value="1"/>
</dbReference>
<dbReference type="InterPro" id="IPR002528">
    <property type="entry name" value="MATE_fam"/>
</dbReference>
<evidence type="ECO:0000256" key="4">
    <source>
        <dbReference type="ARBA" id="ARBA00020268"/>
    </source>
</evidence>
<evidence type="ECO:0000256" key="8">
    <source>
        <dbReference type="ARBA" id="ARBA00022692"/>
    </source>
</evidence>
<dbReference type="GO" id="GO:0042910">
    <property type="term" value="F:xenobiotic transmembrane transporter activity"/>
    <property type="evidence" value="ECO:0007669"/>
    <property type="project" value="InterPro"/>
</dbReference>
<keyword evidence="9 13" id="KW-1133">Transmembrane helix</keyword>
<sequence length="440" mass="44644">MIAHRKQLIALAHPVYLSLLASVASGIINTVWVSRLGGAAVAAVAVATNTENVLLGVALVFASGTTVLVAHARGVRDPAAVRAAVRGGWALCALVTPVVAAGGLLLRGPLAALVLGGHDGAALGLATAYFAISLPGLAVFFAQQLVDGILKGTGDTRTPLRLALLVNGLILLCDPVLIHLYGVRGAAASTVLCRAVALAAGLRALRRAALPRTAARPTPAEPVHTALRRTFTTGLPMSADFTVRQSGALVLVAIVARLGVTAVAAYALAYKVMYVATMAFYAVRQAAAIHTAHTRGAGADAWRDIGRQAVLLSGALGLAASAVFAATAPWIMAAFGAGPEVARQGALFLRCVGPYLVLMACFIALGGVFEGSGGAPALLRVTLLGTVVQLSLAYALGNLGLPGICLALALAMTVQCAAVAVLLRRTGRHEKAGVSLVRAG</sequence>